<sequence>MIPDRISPLVMRSEHRNGPLTRKQKSFQGK</sequence>
<keyword evidence="3" id="KW-1185">Reference proteome</keyword>
<dbReference type="EMBL" id="VSRR010015223">
    <property type="protein sequence ID" value="MPC57952.1"/>
    <property type="molecule type" value="Genomic_DNA"/>
</dbReference>
<name>A0A5B7GG87_PORTR</name>
<comment type="caution">
    <text evidence="2">The sequence shown here is derived from an EMBL/GenBank/DDBJ whole genome shotgun (WGS) entry which is preliminary data.</text>
</comment>
<feature type="region of interest" description="Disordered" evidence="1">
    <location>
        <begin position="1"/>
        <end position="30"/>
    </location>
</feature>
<gene>
    <name evidence="2" type="ORF">E2C01_051944</name>
</gene>
<reference evidence="2 3" key="1">
    <citation type="submission" date="2019-05" db="EMBL/GenBank/DDBJ databases">
        <title>Another draft genome of Portunus trituberculatus and its Hox gene families provides insights of decapod evolution.</title>
        <authorList>
            <person name="Jeong J.-H."/>
            <person name="Song I."/>
            <person name="Kim S."/>
            <person name="Choi T."/>
            <person name="Kim D."/>
            <person name="Ryu S."/>
            <person name="Kim W."/>
        </authorList>
    </citation>
    <scope>NUCLEOTIDE SEQUENCE [LARGE SCALE GENOMIC DNA]</scope>
    <source>
        <tissue evidence="2">Muscle</tissue>
    </source>
</reference>
<dbReference type="AlphaFoldDB" id="A0A5B7GG87"/>
<dbReference type="Proteomes" id="UP000324222">
    <property type="component" value="Unassembled WGS sequence"/>
</dbReference>
<protein>
    <submittedName>
        <fullName evidence="2">Uncharacterized protein</fullName>
    </submittedName>
</protein>
<organism evidence="2 3">
    <name type="scientific">Portunus trituberculatus</name>
    <name type="common">Swimming crab</name>
    <name type="synonym">Neptunus trituberculatus</name>
    <dbReference type="NCBI Taxonomy" id="210409"/>
    <lineage>
        <taxon>Eukaryota</taxon>
        <taxon>Metazoa</taxon>
        <taxon>Ecdysozoa</taxon>
        <taxon>Arthropoda</taxon>
        <taxon>Crustacea</taxon>
        <taxon>Multicrustacea</taxon>
        <taxon>Malacostraca</taxon>
        <taxon>Eumalacostraca</taxon>
        <taxon>Eucarida</taxon>
        <taxon>Decapoda</taxon>
        <taxon>Pleocyemata</taxon>
        <taxon>Brachyura</taxon>
        <taxon>Eubrachyura</taxon>
        <taxon>Portunoidea</taxon>
        <taxon>Portunidae</taxon>
        <taxon>Portuninae</taxon>
        <taxon>Portunus</taxon>
    </lineage>
</organism>
<proteinExistence type="predicted"/>
<evidence type="ECO:0000313" key="2">
    <source>
        <dbReference type="EMBL" id="MPC57952.1"/>
    </source>
</evidence>
<accession>A0A5B7GG87</accession>
<evidence type="ECO:0000313" key="3">
    <source>
        <dbReference type="Proteomes" id="UP000324222"/>
    </source>
</evidence>
<evidence type="ECO:0000256" key="1">
    <source>
        <dbReference type="SAM" id="MobiDB-lite"/>
    </source>
</evidence>